<sequence length="48" mass="5236">MYGRDFLFAALPAGPSLASRLAKLDNNTNQITTYESITLCMQSLNNLG</sequence>
<protein>
    <submittedName>
        <fullName evidence="1">Uncharacterized protein</fullName>
    </submittedName>
</protein>
<reference evidence="1" key="1">
    <citation type="submission" date="2014-09" db="EMBL/GenBank/DDBJ databases">
        <authorList>
            <person name="Magalhaes I.L.F."/>
            <person name="Oliveira U."/>
            <person name="Santos F.R."/>
            <person name="Vidigal T.H.D.A."/>
            <person name="Brescovit A.D."/>
            <person name="Santos A.J."/>
        </authorList>
    </citation>
    <scope>NUCLEOTIDE SEQUENCE</scope>
    <source>
        <tissue evidence="1">Shoot tissue taken approximately 20 cm above the soil surface</tissue>
    </source>
</reference>
<dbReference type="EMBL" id="GBRH01210251">
    <property type="protein sequence ID" value="JAD87644.1"/>
    <property type="molecule type" value="Transcribed_RNA"/>
</dbReference>
<reference evidence="1" key="2">
    <citation type="journal article" date="2015" name="Data Brief">
        <title>Shoot transcriptome of the giant reed, Arundo donax.</title>
        <authorList>
            <person name="Barrero R.A."/>
            <person name="Guerrero F.D."/>
            <person name="Moolhuijzen P."/>
            <person name="Goolsby J.A."/>
            <person name="Tidwell J."/>
            <person name="Bellgard S.E."/>
            <person name="Bellgard M.I."/>
        </authorList>
    </citation>
    <scope>NUCLEOTIDE SEQUENCE</scope>
    <source>
        <tissue evidence="1">Shoot tissue taken approximately 20 cm above the soil surface</tissue>
    </source>
</reference>
<name>A0A0A9DGG7_ARUDO</name>
<organism evidence="1">
    <name type="scientific">Arundo donax</name>
    <name type="common">Giant reed</name>
    <name type="synonym">Donax arundinaceus</name>
    <dbReference type="NCBI Taxonomy" id="35708"/>
    <lineage>
        <taxon>Eukaryota</taxon>
        <taxon>Viridiplantae</taxon>
        <taxon>Streptophyta</taxon>
        <taxon>Embryophyta</taxon>
        <taxon>Tracheophyta</taxon>
        <taxon>Spermatophyta</taxon>
        <taxon>Magnoliopsida</taxon>
        <taxon>Liliopsida</taxon>
        <taxon>Poales</taxon>
        <taxon>Poaceae</taxon>
        <taxon>PACMAD clade</taxon>
        <taxon>Arundinoideae</taxon>
        <taxon>Arundineae</taxon>
        <taxon>Arundo</taxon>
    </lineage>
</organism>
<proteinExistence type="predicted"/>
<evidence type="ECO:0000313" key="1">
    <source>
        <dbReference type="EMBL" id="JAD87644.1"/>
    </source>
</evidence>
<accession>A0A0A9DGG7</accession>
<dbReference type="AlphaFoldDB" id="A0A0A9DGG7"/>